<evidence type="ECO:0000256" key="3">
    <source>
        <dbReference type="ARBA" id="ARBA00023125"/>
    </source>
</evidence>
<feature type="compositionally biased region" description="Polar residues" evidence="6">
    <location>
        <begin position="128"/>
        <end position="138"/>
    </location>
</feature>
<gene>
    <name evidence="9" type="ORF">EJ05DRAFT_13247</name>
</gene>
<dbReference type="RefSeq" id="XP_033605206.1">
    <property type="nucleotide sequence ID" value="XM_033739161.1"/>
</dbReference>
<keyword evidence="10" id="KW-1185">Reference proteome</keyword>
<keyword evidence="3" id="KW-0238">DNA-binding</keyword>
<dbReference type="PANTHER" id="PTHR15180">
    <property type="entry name" value="GENERAL TRANSCRIPTION FACTOR 3C POLYPEPTIDE 1"/>
    <property type="match status" value="1"/>
</dbReference>
<dbReference type="GO" id="GO:0042791">
    <property type="term" value="P:5S class rRNA transcription by RNA polymerase III"/>
    <property type="evidence" value="ECO:0007669"/>
    <property type="project" value="TreeGrafter"/>
</dbReference>
<proteinExistence type="predicted"/>
<feature type="region of interest" description="Disordered" evidence="6">
    <location>
        <begin position="1512"/>
        <end position="1531"/>
    </location>
</feature>
<reference evidence="9" key="1">
    <citation type="journal article" date="2020" name="Stud. Mycol.">
        <title>101 Dothideomycetes genomes: a test case for predicting lifestyles and emergence of pathogens.</title>
        <authorList>
            <person name="Haridas S."/>
            <person name="Albert R."/>
            <person name="Binder M."/>
            <person name="Bloem J."/>
            <person name="Labutti K."/>
            <person name="Salamov A."/>
            <person name="Andreopoulos B."/>
            <person name="Baker S."/>
            <person name="Barry K."/>
            <person name="Bills G."/>
            <person name="Bluhm B."/>
            <person name="Cannon C."/>
            <person name="Castanera R."/>
            <person name="Culley D."/>
            <person name="Daum C."/>
            <person name="Ezra D."/>
            <person name="Gonzalez J."/>
            <person name="Henrissat B."/>
            <person name="Kuo A."/>
            <person name="Liang C."/>
            <person name="Lipzen A."/>
            <person name="Lutzoni F."/>
            <person name="Magnuson J."/>
            <person name="Mondo S."/>
            <person name="Nolan M."/>
            <person name="Ohm R."/>
            <person name="Pangilinan J."/>
            <person name="Park H.-J."/>
            <person name="Ramirez L."/>
            <person name="Alfaro M."/>
            <person name="Sun H."/>
            <person name="Tritt A."/>
            <person name="Yoshinaga Y."/>
            <person name="Zwiers L.-H."/>
            <person name="Turgeon B."/>
            <person name="Goodwin S."/>
            <person name="Spatafora J."/>
            <person name="Crous P."/>
            <person name="Grigoriev I."/>
        </authorList>
    </citation>
    <scope>NUCLEOTIDE SEQUENCE</scope>
    <source>
        <strain evidence="9">CBS 121739</strain>
    </source>
</reference>
<dbReference type="InterPro" id="IPR007309">
    <property type="entry name" value="TFIIIC_Bblock-bd"/>
</dbReference>
<feature type="domain" description="Transcription factor tau subunit sfc3/Tfc3 C-terminal" evidence="8">
    <location>
        <begin position="1895"/>
        <end position="2041"/>
    </location>
</feature>
<feature type="compositionally biased region" description="Basic residues" evidence="6">
    <location>
        <begin position="1520"/>
        <end position="1531"/>
    </location>
</feature>
<feature type="region of interest" description="Disordered" evidence="6">
    <location>
        <begin position="630"/>
        <end position="674"/>
    </location>
</feature>
<evidence type="ECO:0000256" key="6">
    <source>
        <dbReference type="SAM" id="MobiDB-lite"/>
    </source>
</evidence>
<dbReference type="Pfam" id="PF20222">
    <property type="entry name" value="DUF6581"/>
    <property type="match status" value="2"/>
</dbReference>
<dbReference type="OrthoDB" id="5403573at2759"/>
<evidence type="ECO:0000256" key="4">
    <source>
        <dbReference type="ARBA" id="ARBA00023163"/>
    </source>
</evidence>
<feature type="domain" description="B-block binding subunit of TFIIIC" evidence="7">
    <location>
        <begin position="168"/>
        <end position="232"/>
    </location>
</feature>
<evidence type="ECO:0000313" key="10">
    <source>
        <dbReference type="Proteomes" id="UP000799437"/>
    </source>
</evidence>
<evidence type="ECO:0000259" key="8">
    <source>
        <dbReference type="Pfam" id="PF20222"/>
    </source>
</evidence>
<feature type="region of interest" description="Disordered" evidence="6">
    <location>
        <begin position="1159"/>
        <end position="1212"/>
    </location>
</feature>
<evidence type="ECO:0000256" key="5">
    <source>
        <dbReference type="ARBA" id="ARBA00023242"/>
    </source>
</evidence>
<sequence length="2148" mass="244564">MAAQGFDKLLEYLLDQVTYCGTDGANTTDVKRFIDDFYRSKENPVSDELDIVSTTHPKTQVDRHLQEHVWNWLIAQPGVFIGEGDIPTSLSLRAVEELEARESMAKTTAQPSDTGRKTKKTSKAKSVTFESPNKTSSPGAPRIHVSEERIWKALTGHEKDLRRVPLYEFQLLSRIGFAGSDGILQPVLVIESGQDKRSVPKRTDQLHAKGYIEKRGVLSSDRKARTSLLTLKCLVKTKSDDDTPHDDPKRPFMENGSLDYLKFLDFIMHEVRQHGKVIALSDLYRDLDAYGNVQRWKRKVVSRALKRLCAIGLADRLRAKDTRFPKRYHRSLRMLRDPTQADREAFSTFVSKPTRTTRFQDEGDGADEEDNEDENDEDVDTQLEKEFYAGDEEGDELIEEDVFEVERVATWSPNFSIANQLFRGIESGGSLGLTAIMTRALIFGQFWKRPMESVLSNLTNDWQINQPPHLQHLAIIRDTEQSIDQRGAHFLYRSYGHYASLVDEGLVNWDAVTRASDIKAKKVKKPKRNTTLDAWGFPQQFEEGFISKTGVASLAEGTSIINLKAKFRFDGSKIGQRMQCGGPRIGRPPKAEKSRRELKEEKQLRDYLEVVREQARNLVRHRTLQRYRAHPDIIPELPQLPNERSKPASHQPSENKKAPKINGKSRGGRKRKLDNEVVAEVAAEDSAPGAANPVINPVTKRRKIGENEKPQAVYDVDADLPTQAQGCPAQIVGLDQHVTANAADVSHEIQSNDVISRSQMTFEEIEAEIYKKLVTEGQVESMFRKLLRKEGPGLYINPPGSERTYSKQGRPSKGLILVFKFSKLADFEWFTSTGDASSKAKHQHTQHDLPADILRLIGVDCTESCESTGNSTAAAKTKQQQIVANVGSASNFTSLALQTSSQTLVEETANPISTIEQIHERPKTYVSPYSMAATQGEATQLLQASATHPPSTDRQTTHDESSKPNRNRKKYASQTTDRRDRKRGVRLGEGNILVSRAQLVMEIIKLAGGLFPGHGALNTAYKTLWRQRLAKKASEISKVPDHKTIGRAVKDLVHNSQLVKMVFSFTKNGITAQRGIVALPHFRPNSPEIRQLQMRIIERYPETYFPPAIHHLIPPSKIVGGSRGHYREVLPINQDVAVEIKHPFKKDLLREEKLFEKTQKRKEETAQRKARKKEEKQQAKEARKRHRNSKSTSKVKAIDGRHRSDVDGVDTRMRPTHNVVMPQMLTYQGITLQTEDVDHIWMPDSRAEFERLRRDVDEVSDDDSSLDGDPSRQALVQDAGLEYIQTRVGDLPVERTVLPLVYRSRGFDFASYVPQADLSKSLLLPKISRHESTGTYGTSYEPWRYAYDMRFLKDETEHAFWEAGMPQELSDIQLSKTYQQKNHGQEQETSRARFNRIIDGVCNRECRDVRTSKYVFYTDEDDLLHNPLTPRLRTPRFINHTIPTGTQVLAPYTEPKWGGPSNDGSPPQLNTDGNVHWNHNDSFTCVFPDKPPDEYLSPEWKAFSNEMKALSAAMYPPKPPPRKRERSRYKRRKRHITNLVEALTKEKAPPAAKARKKRAPELKKRKKFGPRNSQFVVNARDMKKLLYAAVVVKVIAGGTRAAVPWHLIYYMFRFHENLDLMVLKNRLLWMDHHYSDLFQKLQDNFREAFIPAYERGEVPELDFQDLEHYDWDFILDWAMNNLHVQENAPDLPQSRDAFIEMYQVEELPAEYLSRQKARFFKADEMMGNRRAAVHSLPFSALLETTQLKINEKHVRHEADVALGKSWLRANTTTPMAMYDKYGAMTKLSELGDALAQMSVNALIREKVFAHRTKGRTMVPGRNYHFTNQFEKALRADVAPGALTAAVRYKLELDEAFTGLGDTTVEEAAEDQDGDIVMISERSVAPRAFPISQMMKTHVAIVNLNLLASHRIRISPELPRFSNEMPFDRGPGIFISRWGFAQGHYSTRKLPREAFHWPLSVTPTDQYKTGIKQVPVPPSTKDCMSVARADYLQKRSPRLQQKEHIPLWRTLNDQMIPHWWARFTACVLNILATRASIRSSHIVSILNGYLDVTEVEVALAWLETNGVIKKMPESSCWVLQEEWWSILGGDVQDYGPKDDRWVRDVELKIVEDGVERTADDLSKASVGKKGLLRGRGDVRYGHADNNAKT</sequence>
<dbReference type="EMBL" id="ML996565">
    <property type="protein sequence ID" value="KAF2762755.1"/>
    <property type="molecule type" value="Genomic_DNA"/>
</dbReference>
<comment type="subcellular location">
    <subcellularLocation>
        <location evidence="1">Nucleus</location>
    </subcellularLocation>
</comment>
<feature type="region of interest" description="Disordered" evidence="6">
    <location>
        <begin position="102"/>
        <end position="142"/>
    </location>
</feature>
<evidence type="ECO:0000313" key="9">
    <source>
        <dbReference type="EMBL" id="KAF2762755.1"/>
    </source>
</evidence>
<accession>A0A6A6WKN5</accession>
<feature type="domain" description="Transcription factor tau subunit sfc3/Tfc3 C-terminal" evidence="8">
    <location>
        <begin position="1572"/>
        <end position="1878"/>
    </location>
</feature>
<keyword evidence="2" id="KW-0597">Phosphoprotein</keyword>
<feature type="compositionally biased region" description="Polar residues" evidence="6">
    <location>
        <begin position="943"/>
        <end position="954"/>
    </location>
</feature>
<name>A0A6A6WKN5_9PEZI</name>
<organism evidence="9 10">
    <name type="scientific">Pseudovirgaria hyperparasitica</name>
    <dbReference type="NCBI Taxonomy" id="470096"/>
    <lineage>
        <taxon>Eukaryota</taxon>
        <taxon>Fungi</taxon>
        <taxon>Dikarya</taxon>
        <taxon>Ascomycota</taxon>
        <taxon>Pezizomycotina</taxon>
        <taxon>Dothideomycetes</taxon>
        <taxon>Dothideomycetes incertae sedis</taxon>
        <taxon>Acrospermales</taxon>
        <taxon>Acrospermaceae</taxon>
        <taxon>Pseudovirgaria</taxon>
    </lineage>
</organism>
<dbReference type="GO" id="GO:0000127">
    <property type="term" value="C:transcription factor TFIIIC complex"/>
    <property type="evidence" value="ECO:0007669"/>
    <property type="project" value="InterPro"/>
</dbReference>
<feature type="compositionally biased region" description="Acidic residues" evidence="6">
    <location>
        <begin position="362"/>
        <end position="380"/>
    </location>
</feature>
<dbReference type="GeneID" id="54480215"/>
<evidence type="ECO:0000256" key="1">
    <source>
        <dbReference type="ARBA" id="ARBA00004123"/>
    </source>
</evidence>
<feature type="region of interest" description="Disordered" evidence="6">
    <location>
        <begin position="943"/>
        <end position="983"/>
    </location>
</feature>
<dbReference type="PANTHER" id="PTHR15180:SF1">
    <property type="entry name" value="GENERAL TRANSCRIPTION FACTOR 3C POLYPEPTIDE 1"/>
    <property type="match status" value="1"/>
</dbReference>
<protein>
    <submittedName>
        <fullName evidence="9">Uncharacterized protein</fullName>
    </submittedName>
</protein>
<evidence type="ECO:0000259" key="7">
    <source>
        <dbReference type="Pfam" id="PF04182"/>
    </source>
</evidence>
<dbReference type="GO" id="GO:0006384">
    <property type="term" value="P:transcription initiation at RNA polymerase III promoter"/>
    <property type="evidence" value="ECO:0007669"/>
    <property type="project" value="InterPro"/>
</dbReference>
<evidence type="ECO:0000256" key="2">
    <source>
        <dbReference type="ARBA" id="ARBA00022553"/>
    </source>
</evidence>
<feature type="region of interest" description="Disordered" evidence="6">
    <location>
        <begin position="577"/>
        <end position="599"/>
    </location>
</feature>
<dbReference type="GO" id="GO:0005634">
    <property type="term" value="C:nucleus"/>
    <property type="evidence" value="ECO:0007669"/>
    <property type="project" value="UniProtKB-SubCell"/>
</dbReference>
<dbReference type="GO" id="GO:0003677">
    <property type="term" value="F:DNA binding"/>
    <property type="evidence" value="ECO:0007669"/>
    <property type="project" value="UniProtKB-KW"/>
</dbReference>
<dbReference type="InterPro" id="IPR044210">
    <property type="entry name" value="Tfc3-like"/>
</dbReference>
<feature type="compositionally biased region" description="Basic and acidic residues" evidence="6">
    <location>
        <begin position="589"/>
        <end position="599"/>
    </location>
</feature>
<feature type="compositionally biased region" description="Basic and acidic residues" evidence="6">
    <location>
        <begin position="1196"/>
        <end position="1212"/>
    </location>
</feature>
<feature type="compositionally biased region" description="Basic and acidic residues" evidence="6">
    <location>
        <begin position="1159"/>
        <end position="1181"/>
    </location>
</feature>
<keyword evidence="5" id="KW-0539">Nucleus</keyword>
<dbReference type="InterPro" id="IPR046488">
    <property type="entry name" value="Sfc3/Tfc3_C"/>
</dbReference>
<keyword evidence="4" id="KW-0804">Transcription</keyword>
<dbReference type="Proteomes" id="UP000799437">
    <property type="component" value="Unassembled WGS sequence"/>
</dbReference>
<dbReference type="Pfam" id="PF04182">
    <property type="entry name" value="B-block_TFIIIC"/>
    <property type="match status" value="1"/>
</dbReference>
<feature type="region of interest" description="Disordered" evidence="6">
    <location>
        <begin position="356"/>
        <end position="380"/>
    </location>
</feature>